<dbReference type="Proteomes" id="UP001589810">
    <property type="component" value="Unassembled WGS sequence"/>
</dbReference>
<dbReference type="EMBL" id="JBHLUD010000002">
    <property type="protein sequence ID" value="MFC0541729.1"/>
    <property type="molecule type" value="Genomic_DNA"/>
</dbReference>
<dbReference type="PANTHER" id="PTHR16305">
    <property type="entry name" value="TESTICULAR SOLUBLE ADENYLYL CYCLASE"/>
    <property type="match status" value="1"/>
</dbReference>
<proteinExistence type="predicted"/>
<feature type="domain" description="HTH luxR-type" evidence="3">
    <location>
        <begin position="829"/>
        <end position="894"/>
    </location>
</feature>
<dbReference type="InterPro" id="IPR041664">
    <property type="entry name" value="AAA_16"/>
</dbReference>
<dbReference type="Gene3D" id="1.10.10.10">
    <property type="entry name" value="Winged helix-like DNA-binding domain superfamily/Winged helix DNA-binding domain"/>
    <property type="match status" value="1"/>
</dbReference>
<evidence type="ECO:0000313" key="4">
    <source>
        <dbReference type="EMBL" id="MFC0541729.1"/>
    </source>
</evidence>
<evidence type="ECO:0000313" key="5">
    <source>
        <dbReference type="Proteomes" id="UP001589810"/>
    </source>
</evidence>
<organism evidence="4 5">
    <name type="scientific">Kutzneria chonburiensis</name>
    <dbReference type="NCBI Taxonomy" id="1483604"/>
    <lineage>
        <taxon>Bacteria</taxon>
        <taxon>Bacillati</taxon>
        <taxon>Actinomycetota</taxon>
        <taxon>Actinomycetes</taxon>
        <taxon>Pseudonocardiales</taxon>
        <taxon>Pseudonocardiaceae</taxon>
        <taxon>Kutzneria</taxon>
    </lineage>
</organism>
<dbReference type="PROSITE" id="PS50043">
    <property type="entry name" value="HTH_LUXR_2"/>
    <property type="match status" value="1"/>
</dbReference>
<keyword evidence="5" id="KW-1185">Reference proteome</keyword>
<comment type="caution">
    <text evidence="4">The sequence shown here is derived from an EMBL/GenBank/DDBJ whole genome shotgun (WGS) entry which is preliminary data.</text>
</comment>
<dbReference type="SMART" id="SM00421">
    <property type="entry name" value="HTH_LUXR"/>
    <property type="match status" value="1"/>
</dbReference>
<name>A0ABV6MN66_9PSEU</name>
<reference evidence="4 5" key="1">
    <citation type="submission" date="2024-09" db="EMBL/GenBank/DDBJ databases">
        <authorList>
            <person name="Sun Q."/>
            <person name="Mori K."/>
        </authorList>
    </citation>
    <scope>NUCLEOTIDE SEQUENCE [LARGE SCALE GENOMIC DNA]</scope>
    <source>
        <strain evidence="4 5">TBRC 1432</strain>
    </source>
</reference>
<dbReference type="PANTHER" id="PTHR16305:SF35">
    <property type="entry name" value="TRANSCRIPTIONAL ACTIVATOR DOMAIN"/>
    <property type="match status" value="1"/>
</dbReference>
<dbReference type="SUPFAM" id="SSF46894">
    <property type="entry name" value="C-terminal effector domain of the bipartite response regulators"/>
    <property type="match status" value="1"/>
</dbReference>
<gene>
    <name evidence="4" type="ORF">ACFFH7_09565</name>
</gene>
<evidence type="ECO:0000259" key="3">
    <source>
        <dbReference type="PROSITE" id="PS50043"/>
    </source>
</evidence>
<dbReference type="InterPro" id="IPR036388">
    <property type="entry name" value="WH-like_DNA-bd_sf"/>
</dbReference>
<evidence type="ECO:0000256" key="2">
    <source>
        <dbReference type="ARBA" id="ARBA00022840"/>
    </source>
</evidence>
<dbReference type="InterPro" id="IPR027417">
    <property type="entry name" value="P-loop_NTPase"/>
</dbReference>
<dbReference type="PROSITE" id="PS00622">
    <property type="entry name" value="HTH_LUXR_1"/>
    <property type="match status" value="1"/>
</dbReference>
<dbReference type="PRINTS" id="PR00038">
    <property type="entry name" value="HTHLUXR"/>
</dbReference>
<dbReference type="RefSeq" id="WP_273942239.1">
    <property type="nucleotide sequence ID" value="NZ_CP097263.1"/>
</dbReference>
<dbReference type="Pfam" id="PF00196">
    <property type="entry name" value="GerE"/>
    <property type="match status" value="1"/>
</dbReference>
<sequence length="898" mass="95951">MATACASRLVGRDRELGRIKSIVDGSPASLLVLGDIGTGRSTLLELAAEHAAAGNRAVAALRGRPLEHDRPFTALHRLLRQLLSDARATGMKPPWAFEPTLDLPDDPALVRSAALSIVDAATSRSPLVVVIDDAHRLDQPSLDAIAFVQRHIGGRPLTVVLSAVGEATPPAVDATIPTMVLEPLPLDASARLLDSRPGAPTGLARRHILVRAQGNPLTLVELGALHAVGHDVYTSLPDRARLFLDEIGRLPEQTRALLTYAAAAHGRPRLAVIARAAGVKLRLADWAAAEQSGVVTIVAEHVVFTHPLARMAALHAATEEGMRRAHSDLADVTADDPGARAWHLAHAGADRAEAAAELEAAADLATGELLEATCAYVAAARRSDDPDERRRRYTKATTAAGRLGDPGWARELAAVLRATTDDRESLAVAACACARALSQLSHQHAAFAEVSPALAETPPRSLLMASLLAVAASIAFHSGDPAHRAAVSRLLHNVRTGPGHLSGDLVIYARAAIAPGRLPAESRRRIEYACRTSTSPTQLLALGTAAWHADESELAVELFQQGFANARTREQRGEFLDCFPAMISALIDTGRWREADAMIRYGQHVATVARADRLHVEVTALRALLTAYRGDGDAATALLDDVWHQVDLDDNRSVHALVLIAAGAAALTSGNPENAYLHLRALFDADGSPRHHFLSPRAIGQLAIAAWRSGRVDRAAPVLAAVRTCAGPRPTVRMTLLIHHAAALIDGDRTAEKHFRAALRLPVSQRWPLSRALAVMDMSEWLRKHHRPVEARPLLAEAVESFTRLEASALAFRARAHLRAAGVAGGPVATGDFSALTRQQQRVARLAADGLRNREIADRMHLSPRTVAQHLYATYAKLGITGRSGLRDVIPFDGAAGE</sequence>
<dbReference type="InterPro" id="IPR016032">
    <property type="entry name" value="Sig_transdc_resp-reg_C-effctor"/>
</dbReference>
<dbReference type="InterPro" id="IPR000792">
    <property type="entry name" value="Tscrpt_reg_LuxR_C"/>
</dbReference>
<dbReference type="SUPFAM" id="SSF52540">
    <property type="entry name" value="P-loop containing nucleoside triphosphate hydrolases"/>
    <property type="match status" value="1"/>
</dbReference>
<dbReference type="Pfam" id="PF13191">
    <property type="entry name" value="AAA_16"/>
    <property type="match status" value="1"/>
</dbReference>
<keyword evidence="1" id="KW-0547">Nucleotide-binding</keyword>
<dbReference type="Gene3D" id="3.40.50.300">
    <property type="entry name" value="P-loop containing nucleotide triphosphate hydrolases"/>
    <property type="match status" value="1"/>
</dbReference>
<evidence type="ECO:0000256" key="1">
    <source>
        <dbReference type="ARBA" id="ARBA00022741"/>
    </source>
</evidence>
<keyword evidence="2" id="KW-0067">ATP-binding</keyword>
<protein>
    <submittedName>
        <fullName evidence="4">AAA family ATPase</fullName>
    </submittedName>
</protein>
<accession>A0ABV6MN66</accession>
<dbReference type="CDD" id="cd06170">
    <property type="entry name" value="LuxR_C_like"/>
    <property type="match status" value="1"/>
</dbReference>